<evidence type="ECO:0000256" key="1">
    <source>
        <dbReference type="ARBA" id="ARBA00022553"/>
    </source>
</evidence>
<reference evidence="4 5" key="1">
    <citation type="submission" date="2019-03" db="EMBL/GenBank/DDBJ databases">
        <title>Systems level insights into methane cycling in arid and semi-arid ecosystems.</title>
        <authorList>
            <person name="Kalyuzhnaya M."/>
        </authorList>
    </citation>
    <scope>NUCLEOTIDE SEQUENCE [LARGE SCALE GENOMIC DNA]</scope>
    <source>
        <strain evidence="4 5">S-1</strain>
    </source>
</reference>
<evidence type="ECO:0000256" key="3">
    <source>
        <dbReference type="SAM" id="MobiDB-lite"/>
    </source>
</evidence>
<evidence type="ECO:0000256" key="2">
    <source>
        <dbReference type="RuleBase" id="RU003946"/>
    </source>
</evidence>
<dbReference type="PANTHER" id="PTHR11596:SF5">
    <property type="entry name" value="ALKALINE PHOSPHATASE"/>
    <property type="match status" value="1"/>
</dbReference>
<dbReference type="Pfam" id="PF00245">
    <property type="entry name" value="Alk_phosphatase"/>
    <property type="match status" value="1"/>
</dbReference>
<evidence type="ECO:0000313" key="5">
    <source>
        <dbReference type="Proteomes" id="UP000295649"/>
    </source>
</evidence>
<keyword evidence="1" id="KW-0597">Phosphoprotein</keyword>
<dbReference type="EMBL" id="SMCN01000022">
    <property type="protein sequence ID" value="TCV79074.1"/>
    <property type="molecule type" value="Genomic_DNA"/>
</dbReference>
<dbReference type="CDD" id="cd16012">
    <property type="entry name" value="ALP"/>
    <property type="match status" value="1"/>
</dbReference>
<comment type="similarity">
    <text evidence="2">Belongs to the alkaline phosphatase family.</text>
</comment>
<dbReference type="Proteomes" id="UP000295649">
    <property type="component" value="Unassembled WGS sequence"/>
</dbReference>
<dbReference type="InterPro" id="IPR001952">
    <property type="entry name" value="Alkaline_phosphatase"/>
</dbReference>
<proteinExistence type="inferred from homology"/>
<dbReference type="Gene3D" id="3.40.720.10">
    <property type="entry name" value="Alkaline Phosphatase, subunit A"/>
    <property type="match status" value="1"/>
</dbReference>
<gene>
    <name evidence="4" type="ORF">EDE11_12251</name>
</gene>
<dbReference type="PRINTS" id="PR00113">
    <property type="entry name" value="ALKPHPHTASE"/>
</dbReference>
<dbReference type="InterPro" id="IPR017850">
    <property type="entry name" value="Alkaline_phosphatase_core_sf"/>
</dbReference>
<dbReference type="SMART" id="SM00098">
    <property type="entry name" value="alkPPc"/>
    <property type="match status" value="1"/>
</dbReference>
<name>A0ABY2CNA6_METMH</name>
<keyword evidence="5" id="KW-1185">Reference proteome</keyword>
<feature type="region of interest" description="Disordered" evidence="3">
    <location>
        <begin position="73"/>
        <end position="94"/>
    </location>
</feature>
<organism evidence="4 5">
    <name type="scientific">Methylomonas methanica</name>
    <dbReference type="NCBI Taxonomy" id="421"/>
    <lineage>
        <taxon>Bacteria</taxon>
        <taxon>Pseudomonadati</taxon>
        <taxon>Pseudomonadota</taxon>
        <taxon>Gammaproteobacteria</taxon>
        <taxon>Methylococcales</taxon>
        <taxon>Methylococcaceae</taxon>
        <taxon>Methylomonas</taxon>
    </lineage>
</organism>
<accession>A0ABY2CNA6</accession>
<sequence>METSQSLAYLRDMVGQFWMRERSRDCHIRALMLRLRKPLSGQHMKKTHPQKLAAVAVGAFSFTLSVAAVADDQADRDHHNHHSPAQTSQVPTSGTEWFKAGEAAVLVNKRDVAELRKAKNVILFVGDGMGVSTVTAARILEGQMAGRDGEFNRLEFEKFNNMAHSVTASANQQTSDSAPTATAMVAGIKANDGAISVDQSILRTEKSAEVNAAKSVKTILERAEERGMSTGVVTTARFTHATPAVNYAHIADRDWEADSNLPAGATVKDIARQLLEFPYGDGLEVALGGGRSYFMPNTVADPEYPTQKGRRADGRDLTLEWTSQYNNSDYVWNKAQFDAVNPASTDHLLGLFERSHMRYEADRAQDAAGEPSLTEMTEKAIKILEKNRKGYYLMVEAGRIDHAHHAGNAYRALTDTVALSDAVKKAKQLTRDEDTLILVTADHSHVFTIAGYPSRGNPILGQTAVDGVTLKDSLGLPYTTLSYANGPGWTGGLQRKEFNPANEGTVAAAYAGSKLRPDLTAVDTSNPNYMQEATVPMSAETHAGEDVAIYADGPGAYLVRGTLEQNVIYHVMADALGMRK</sequence>
<dbReference type="SUPFAM" id="SSF53649">
    <property type="entry name" value="Alkaline phosphatase-like"/>
    <property type="match status" value="1"/>
</dbReference>
<comment type="caution">
    <text evidence="4">The sequence shown here is derived from an EMBL/GenBank/DDBJ whole genome shotgun (WGS) entry which is preliminary data.</text>
</comment>
<evidence type="ECO:0000313" key="4">
    <source>
        <dbReference type="EMBL" id="TCV79074.1"/>
    </source>
</evidence>
<protein>
    <submittedName>
        <fullName evidence="4">Alkaline phosphatase</fullName>
    </submittedName>
</protein>
<feature type="compositionally biased region" description="Polar residues" evidence="3">
    <location>
        <begin position="83"/>
        <end position="94"/>
    </location>
</feature>
<dbReference type="PANTHER" id="PTHR11596">
    <property type="entry name" value="ALKALINE PHOSPHATASE"/>
    <property type="match status" value="1"/>
</dbReference>